<name>A0A7J5AMM8_9FLAO</name>
<dbReference type="AlphaFoldDB" id="A0A7J5AMM8"/>
<dbReference type="Proteomes" id="UP000467305">
    <property type="component" value="Unassembled WGS sequence"/>
</dbReference>
<protein>
    <recommendedName>
        <fullName evidence="3">Toxin-antitoxin system YwqK family antitoxin</fullName>
    </recommendedName>
</protein>
<evidence type="ECO:0000313" key="1">
    <source>
        <dbReference type="EMBL" id="KAB1158718.1"/>
    </source>
</evidence>
<organism evidence="1 2">
    <name type="scientific">Tenacibaculum aiptasiae</name>
    <dbReference type="NCBI Taxonomy" id="426481"/>
    <lineage>
        <taxon>Bacteria</taxon>
        <taxon>Pseudomonadati</taxon>
        <taxon>Bacteroidota</taxon>
        <taxon>Flavobacteriia</taxon>
        <taxon>Flavobacteriales</taxon>
        <taxon>Flavobacteriaceae</taxon>
        <taxon>Tenacibaculum</taxon>
    </lineage>
</organism>
<dbReference type="OrthoDB" id="6334863at2"/>
<comment type="caution">
    <text evidence="1">The sequence shown here is derived from an EMBL/GenBank/DDBJ whole genome shotgun (WGS) entry which is preliminary data.</text>
</comment>
<proteinExistence type="predicted"/>
<evidence type="ECO:0008006" key="3">
    <source>
        <dbReference type="Google" id="ProtNLM"/>
    </source>
</evidence>
<keyword evidence="2" id="KW-1185">Reference proteome</keyword>
<evidence type="ECO:0000313" key="2">
    <source>
        <dbReference type="Proteomes" id="UP000467305"/>
    </source>
</evidence>
<reference evidence="1 2" key="1">
    <citation type="submission" date="2019-09" db="EMBL/GenBank/DDBJ databases">
        <authorList>
            <person name="Cao W.R."/>
        </authorList>
    </citation>
    <scope>NUCLEOTIDE SEQUENCE [LARGE SCALE GENOMIC DNA]</scope>
    <source>
        <strain evidence="2">a4</strain>
    </source>
</reference>
<sequence length="167" mass="19386">MALKIQYPNNNIELKNGVLFYKGVPFSGTMISYNEVNKTNDSAQYLNGKKEGEELKKYLNGSLAEQRFYKKGLKSGIHKAWWENGNQKFIYHFNTKGEYNGNVKIWYKNGQLYKDFNYREGKESGSQKMWQGDGKLRANFVTKNGERFGLIGLKKCYSVNVKDESFK</sequence>
<accession>A0A7J5AMM8</accession>
<dbReference type="EMBL" id="WAAU01000012">
    <property type="protein sequence ID" value="KAB1158718.1"/>
    <property type="molecule type" value="Genomic_DNA"/>
</dbReference>
<gene>
    <name evidence="1" type="ORF">F7018_08695</name>
</gene>
<dbReference type="Gene3D" id="3.90.930.1">
    <property type="match status" value="1"/>
</dbReference>
<dbReference type="SUPFAM" id="SSF82185">
    <property type="entry name" value="Histone H3 K4-specific methyltransferase SET7/9 N-terminal domain"/>
    <property type="match status" value="1"/>
</dbReference>